<evidence type="ECO:0000313" key="2">
    <source>
        <dbReference type="EMBL" id="MXQ85143.1"/>
    </source>
</evidence>
<dbReference type="Proteomes" id="UP000322234">
    <property type="component" value="Unassembled WGS sequence"/>
</dbReference>
<dbReference type="AlphaFoldDB" id="A0A6B0RCI6"/>
<protein>
    <submittedName>
        <fullName evidence="2">Uncharacterized protein</fullName>
    </submittedName>
</protein>
<dbReference type="EMBL" id="VBQZ03000024">
    <property type="protein sequence ID" value="MXQ85143.1"/>
    <property type="molecule type" value="Genomic_DNA"/>
</dbReference>
<evidence type="ECO:0000313" key="3">
    <source>
        <dbReference type="Proteomes" id="UP000322234"/>
    </source>
</evidence>
<keyword evidence="3" id="KW-1185">Reference proteome</keyword>
<proteinExistence type="predicted"/>
<comment type="caution">
    <text evidence="2">The sequence shown here is derived from an EMBL/GenBank/DDBJ whole genome shotgun (WGS) entry which is preliminary data.</text>
</comment>
<gene>
    <name evidence="2" type="ORF">E5288_WYG004094</name>
</gene>
<evidence type="ECO:0000256" key="1">
    <source>
        <dbReference type="SAM" id="MobiDB-lite"/>
    </source>
</evidence>
<organism evidence="2 3">
    <name type="scientific">Bos mutus</name>
    <name type="common">wild yak</name>
    <dbReference type="NCBI Taxonomy" id="72004"/>
    <lineage>
        <taxon>Eukaryota</taxon>
        <taxon>Metazoa</taxon>
        <taxon>Chordata</taxon>
        <taxon>Craniata</taxon>
        <taxon>Vertebrata</taxon>
        <taxon>Euteleostomi</taxon>
        <taxon>Mammalia</taxon>
        <taxon>Eutheria</taxon>
        <taxon>Laurasiatheria</taxon>
        <taxon>Artiodactyla</taxon>
        <taxon>Ruminantia</taxon>
        <taxon>Pecora</taxon>
        <taxon>Bovidae</taxon>
        <taxon>Bovinae</taxon>
        <taxon>Bos</taxon>
    </lineage>
</organism>
<reference evidence="2" key="1">
    <citation type="submission" date="2019-10" db="EMBL/GenBank/DDBJ databases">
        <title>The sequence and de novo assembly of the wild yak genome.</title>
        <authorList>
            <person name="Liu Y."/>
        </authorList>
    </citation>
    <scope>NUCLEOTIDE SEQUENCE [LARGE SCALE GENOMIC DNA]</scope>
    <source>
        <strain evidence="2">WY2019</strain>
    </source>
</reference>
<sequence length="59" mass="6271">MFTELRTKPSPPRGRAGAVRAGFGERRDVDGERGWIGARGYRCLRALRTGGTGAGPGVL</sequence>
<feature type="region of interest" description="Disordered" evidence="1">
    <location>
        <begin position="1"/>
        <end position="21"/>
    </location>
</feature>
<name>A0A6B0RCI6_9CETA</name>
<accession>A0A6B0RCI6</accession>